<dbReference type="Proteomes" id="UP001239111">
    <property type="component" value="Chromosome 1"/>
</dbReference>
<gene>
    <name evidence="1" type="ORF">QAD02_019252</name>
</gene>
<name>A0ACC2PNU9_9HYME</name>
<sequence length="310" mass="34701">MPEQCMVCRHVGNSRDSSRSFHKFPSKHEPRQKWMNALRVDKVLKRASVCSDHFDVSCFHDTDGYTFIRRLKSTAVPTLRLNYNTETVLHEVVGNGYQFQQTPENTAHTLVPRTVNQDPNLSCLTSDSPLTLQPANIPVSNNGLELNKIPQFQDDNASTSNSVFSSLNIPPAQTPGSSSNTSITIPTDKDAHSEKAQQNFEGKRPCSSSSKKIKPTRKLIKKDIKSTASDNATDGSREENFNDSSCSESSANDVSRKLKKKHEVDDDPVPIKRIRIKTGPFKYAQLSVDDFNNPAMFQVVRDALKYKKVD</sequence>
<comment type="caution">
    <text evidence="1">The sequence shown here is derived from an EMBL/GenBank/DDBJ whole genome shotgun (WGS) entry which is preliminary data.</text>
</comment>
<proteinExistence type="predicted"/>
<protein>
    <submittedName>
        <fullName evidence="1">Uncharacterized protein</fullName>
    </submittedName>
</protein>
<dbReference type="EMBL" id="CM056741">
    <property type="protein sequence ID" value="KAJ8683460.1"/>
    <property type="molecule type" value="Genomic_DNA"/>
</dbReference>
<accession>A0ACC2PNU9</accession>
<evidence type="ECO:0000313" key="2">
    <source>
        <dbReference type="Proteomes" id="UP001239111"/>
    </source>
</evidence>
<evidence type="ECO:0000313" key="1">
    <source>
        <dbReference type="EMBL" id="KAJ8683460.1"/>
    </source>
</evidence>
<reference evidence="1" key="1">
    <citation type="submission" date="2023-04" db="EMBL/GenBank/DDBJ databases">
        <title>A chromosome-level genome assembly of the parasitoid wasp Eretmocerus hayati.</title>
        <authorList>
            <person name="Zhong Y."/>
            <person name="Liu S."/>
            <person name="Liu Y."/>
        </authorList>
    </citation>
    <scope>NUCLEOTIDE SEQUENCE</scope>
    <source>
        <strain evidence="1">ZJU_SS_LIU_2023</strain>
    </source>
</reference>
<keyword evidence="2" id="KW-1185">Reference proteome</keyword>
<organism evidence="1 2">
    <name type="scientific">Eretmocerus hayati</name>
    <dbReference type="NCBI Taxonomy" id="131215"/>
    <lineage>
        <taxon>Eukaryota</taxon>
        <taxon>Metazoa</taxon>
        <taxon>Ecdysozoa</taxon>
        <taxon>Arthropoda</taxon>
        <taxon>Hexapoda</taxon>
        <taxon>Insecta</taxon>
        <taxon>Pterygota</taxon>
        <taxon>Neoptera</taxon>
        <taxon>Endopterygota</taxon>
        <taxon>Hymenoptera</taxon>
        <taxon>Apocrita</taxon>
        <taxon>Proctotrupomorpha</taxon>
        <taxon>Chalcidoidea</taxon>
        <taxon>Aphelinidae</taxon>
        <taxon>Aphelininae</taxon>
        <taxon>Eretmocerus</taxon>
    </lineage>
</organism>